<name>A0AAV2FAF2_9ROSI</name>
<dbReference type="EMBL" id="OZ034819">
    <property type="protein sequence ID" value="CAL1394733.1"/>
    <property type="molecule type" value="Genomic_DNA"/>
</dbReference>
<keyword evidence="3" id="KW-1185">Reference proteome</keyword>
<accession>A0AAV2FAF2</accession>
<sequence length="67" mass="7574">MRMGAVEARLQQPEANTNPDLRPRKGETERENQAPPPLVNYRGICIDINVLKCLELRGEGGNNNMKR</sequence>
<gene>
    <name evidence="2" type="ORF">LTRI10_LOCUS35216</name>
</gene>
<evidence type="ECO:0000256" key="1">
    <source>
        <dbReference type="SAM" id="MobiDB-lite"/>
    </source>
</evidence>
<dbReference type="AlphaFoldDB" id="A0AAV2FAF2"/>
<feature type="region of interest" description="Disordered" evidence="1">
    <location>
        <begin position="1"/>
        <end position="38"/>
    </location>
</feature>
<protein>
    <submittedName>
        <fullName evidence="2">Uncharacterized protein</fullName>
    </submittedName>
</protein>
<dbReference type="Proteomes" id="UP001497516">
    <property type="component" value="Chromosome 6"/>
</dbReference>
<evidence type="ECO:0000313" key="3">
    <source>
        <dbReference type="Proteomes" id="UP001497516"/>
    </source>
</evidence>
<reference evidence="2 3" key="1">
    <citation type="submission" date="2024-04" db="EMBL/GenBank/DDBJ databases">
        <authorList>
            <person name="Fracassetti M."/>
        </authorList>
    </citation>
    <scope>NUCLEOTIDE SEQUENCE [LARGE SCALE GENOMIC DNA]</scope>
</reference>
<evidence type="ECO:0000313" key="2">
    <source>
        <dbReference type="EMBL" id="CAL1394733.1"/>
    </source>
</evidence>
<organism evidence="2 3">
    <name type="scientific">Linum trigynum</name>
    <dbReference type="NCBI Taxonomy" id="586398"/>
    <lineage>
        <taxon>Eukaryota</taxon>
        <taxon>Viridiplantae</taxon>
        <taxon>Streptophyta</taxon>
        <taxon>Embryophyta</taxon>
        <taxon>Tracheophyta</taxon>
        <taxon>Spermatophyta</taxon>
        <taxon>Magnoliopsida</taxon>
        <taxon>eudicotyledons</taxon>
        <taxon>Gunneridae</taxon>
        <taxon>Pentapetalae</taxon>
        <taxon>rosids</taxon>
        <taxon>fabids</taxon>
        <taxon>Malpighiales</taxon>
        <taxon>Linaceae</taxon>
        <taxon>Linum</taxon>
    </lineage>
</organism>
<proteinExistence type="predicted"/>
<feature type="compositionally biased region" description="Basic and acidic residues" evidence="1">
    <location>
        <begin position="21"/>
        <end position="32"/>
    </location>
</feature>